<dbReference type="OrthoDB" id="8812556at2"/>
<protein>
    <submittedName>
        <fullName evidence="3">DUF2304 domain-containing protein</fullName>
    </submittedName>
</protein>
<gene>
    <name evidence="3" type="ORF">C0099_12630</name>
</gene>
<evidence type="ECO:0000313" key="4">
    <source>
        <dbReference type="Proteomes" id="UP000242205"/>
    </source>
</evidence>
<dbReference type="Proteomes" id="UP000242205">
    <property type="component" value="Chromosome"/>
</dbReference>
<dbReference type="AlphaFoldDB" id="A0A2I6S900"/>
<evidence type="ECO:0000313" key="3">
    <source>
        <dbReference type="EMBL" id="AUN95701.1"/>
    </source>
</evidence>
<keyword evidence="4" id="KW-1185">Reference proteome</keyword>
<dbReference type="InterPro" id="IPR019277">
    <property type="entry name" value="DUF2304"/>
</dbReference>
<dbReference type="KEGG" id="atw:C0099_12630"/>
<feature type="transmembrane region" description="Helical" evidence="2">
    <location>
        <begin position="34"/>
        <end position="52"/>
    </location>
</feature>
<feature type="coiled-coil region" evidence="1">
    <location>
        <begin position="87"/>
        <end position="114"/>
    </location>
</feature>
<keyword evidence="1" id="KW-0175">Coiled coil</keyword>
<evidence type="ECO:0000256" key="2">
    <source>
        <dbReference type="SAM" id="Phobius"/>
    </source>
</evidence>
<reference evidence="3 4" key="1">
    <citation type="submission" date="2018-01" db="EMBL/GenBank/DDBJ databases">
        <authorList>
            <person name="Fu G.-Y."/>
        </authorList>
    </citation>
    <scope>NUCLEOTIDE SEQUENCE [LARGE SCALE GENOMIC DNA]</scope>
    <source>
        <strain evidence="3 4">SY39</strain>
    </source>
</reference>
<sequence>MSLELFTATLGIGLAVLILYLLRRDYMHTSHGLFWFAVALAAGILGAWPRLIDRVGDWFGISYSPAFLLLAAVIVLTLKALHIDSENTRLERDLRTLNQRMAVLEARLVEAEQRAAPIASPEAKEG</sequence>
<keyword evidence="2" id="KW-0472">Membrane</keyword>
<organism evidence="3 4">
    <name type="scientific">Pseudazoarcus pumilus</name>
    <dbReference type="NCBI Taxonomy" id="2067960"/>
    <lineage>
        <taxon>Bacteria</taxon>
        <taxon>Pseudomonadati</taxon>
        <taxon>Pseudomonadota</taxon>
        <taxon>Betaproteobacteria</taxon>
        <taxon>Rhodocyclales</taxon>
        <taxon>Zoogloeaceae</taxon>
        <taxon>Pseudazoarcus</taxon>
    </lineage>
</organism>
<accession>A0A2I6S900</accession>
<keyword evidence="2" id="KW-1133">Transmembrane helix</keyword>
<feature type="transmembrane region" description="Helical" evidence="2">
    <location>
        <begin position="6"/>
        <end position="22"/>
    </location>
</feature>
<dbReference type="RefSeq" id="WP_102247747.1">
    <property type="nucleotide sequence ID" value="NZ_CP025682.1"/>
</dbReference>
<name>A0A2I6S900_9RHOO</name>
<dbReference type="Pfam" id="PF10066">
    <property type="entry name" value="DUF2304"/>
    <property type="match status" value="1"/>
</dbReference>
<evidence type="ECO:0000256" key="1">
    <source>
        <dbReference type="SAM" id="Coils"/>
    </source>
</evidence>
<dbReference type="EMBL" id="CP025682">
    <property type="protein sequence ID" value="AUN95701.1"/>
    <property type="molecule type" value="Genomic_DNA"/>
</dbReference>
<proteinExistence type="predicted"/>
<keyword evidence="2" id="KW-0812">Transmembrane</keyword>
<feature type="transmembrane region" description="Helical" evidence="2">
    <location>
        <begin position="58"/>
        <end position="81"/>
    </location>
</feature>